<comment type="subcellular location">
    <subcellularLocation>
        <location evidence="1">Membrane</location>
        <topology evidence="1">Multi-pass membrane protein</topology>
    </subcellularLocation>
</comment>
<keyword evidence="3 6" id="KW-0812">Transmembrane</keyword>
<feature type="transmembrane region" description="Helical" evidence="6">
    <location>
        <begin position="164"/>
        <end position="187"/>
    </location>
</feature>
<feature type="transmembrane region" description="Helical" evidence="6">
    <location>
        <begin position="328"/>
        <end position="349"/>
    </location>
</feature>
<feature type="transmembrane region" description="Helical" evidence="6">
    <location>
        <begin position="252"/>
        <end position="276"/>
    </location>
</feature>
<proteinExistence type="inferred from homology"/>
<dbReference type="EMBL" id="CP117411">
    <property type="protein sequence ID" value="WCT71983.1"/>
    <property type="molecule type" value="Genomic_DNA"/>
</dbReference>
<name>A0ABY7TG02_9SPHN</name>
<keyword evidence="5 6" id="KW-0472">Membrane</keyword>
<protein>
    <submittedName>
        <fullName evidence="7">AI-2E family transporter</fullName>
    </submittedName>
</protein>
<reference evidence="7 8" key="1">
    <citation type="submission" date="2023-02" db="EMBL/GenBank/DDBJ databases">
        <title>Genome sequence of Sphingomonas naphthae.</title>
        <authorList>
            <person name="Kim S."/>
            <person name="Heo J."/>
            <person name="Kwon S.-W."/>
        </authorList>
    </citation>
    <scope>NUCLEOTIDE SEQUENCE [LARGE SCALE GENOMIC DNA]</scope>
    <source>
        <strain evidence="7 8">KACC 18716</strain>
    </source>
</reference>
<feature type="transmembrane region" description="Helical" evidence="6">
    <location>
        <begin position="224"/>
        <end position="246"/>
    </location>
</feature>
<dbReference type="PANTHER" id="PTHR21716:SF16">
    <property type="entry name" value="BLL1467 PROTEIN"/>
    <property type="match status" value="1"/>
</dbReference>
<dbReference type="Proteomes" id="UP001220395">
    <property type="component" value="Chromosome"/>
</dbReference>
<feature type="transmembrane region" description="Helical" evidence="6">
    <location>
        <begin position="24"/>
        <end position="44"/>
    </location>
</feature>
<dbReference type="RefSeq" id="WP_273685930.1">
    <property type="nucleotide sequence ID" value="NZ_CP117411.1"/>
</dbReference>
<evidence type="ECO:0000256" key="3">
    <source>
        <dbReference type="ARBA" id="ARBA00022692"/>
    </source>
</evidence>
<keyword evidence="8" id="KW-1185">Reference proteome</keyword>
<dbReference type="InterPro" id="IPR002549">
    <property type="entry name" value="AI-2E-like"/>
</dbReference>
<dbReference type="PANTHER" id="PTHR21716">
    <property type="entry name" value="TRANSMEMBRANE PROTEIN"/>
    <property type="match status" value="1"/>
</dbReference>
<evidence type="ECO:0000256" key="1">
    <source>
        <dbReference type="ARBA" id="ARBA00004141"/>
    </source>
</evidence>
<accession>A0ABY7TG02</accession>
<feature type="transmembrane region" description="Helical" evidence="6">
    <location>
        <begin position="288"/>
        <end position="308"/>
    </location>
</feature>
<gene>
    <name evidence="7" type="ORF">PQ455_10010</name>
</gene>
<evidence type="ECO:0000313" key="7">
    <source>
        <dbReference type="EMBL" id="WCT71983.1"/>
    </source>
</evidence>
<evidence type="ECO:0000313" key="8">
    <source>
        <dbReference type="Proteomes" id="UP001220395"/>
    </source>
</evidence>
<sequence length="387" mass="41938">MAEEREVERLIGEQIAGGYRRDRLLAAVAMCGTVGLILAMPFALRAGAEFFLPVTAALVVAIMMVPLLEWLERRGIPSKLAALICLIVFLGIANVAIAAIVMPATDWFALLPQRAVRIRTNLAPVIELYSSLERFVDETANALLRSRHKVRTVTVEQPNSALEMIAASAPYALIQIFFGVLVVYFFLSGWTRMRRHTITARGSFSSAMTTARVIQEVVDATSSYLLTITIINFTLGAMVAAALYFVHMPTPIMWGGIVAIMNYVPYIGPISAALLLATGGLMTFSDPWWAMMPAAIFVGVHLIEANLVTPALVARRLTINPLMILVALSFWGWVWGALGTLLAVPLLIITRTVLAASGKPDVAAFLFDGGTLAATPADEIAPTRKGR</sequence>
<evidence type="ECO:0000256" key="5">
    <source>
        <dbReference type="ARBA" id="ARBA00023136"/>
    </source>
</evidence>
<dbReference type="Pfam" id="PF01594">
    <property type="entry name" value="AI-2E_transport"/>
    <property type="match status" value="1"/>
</dbReference>
<evidence type="ECO:0000256" key="4">
    <source>
        <dbReference type="ARBA" id="ARBA00022989"/>
    </source>
</evidence>
<evidence type="ECO:0000256" key="6">
    <source>
        <dbReference type="SAM" id="Phobius"/>
    </source>
</evidence>
<organism evidence="7 8">
    <name type="scientific">Sphingomonas naphthae</name>
    <dbReference type="NCBI Taxonomy" id="1813468"/>
    <lineage>
        <taxon>Bacteria</taxon>
        <taxon>Pseudomonadati</taxon>
        <taxon>Pseudomonadota</taxon>
        <taxon>Alphaproteobacteria</taxon>
        <taxon>Sphingomonadales</taxon>
        <taxon>Sphingomonadaceae</taxon>
        <taxon>Sphingomonas</taxon>
    </lineage>
</organism>
<keyword evidence="4 6" id="KW-1133">Transmembrane helix</keyword>
<feature type="transmembrane region" description="Helical" evidence="6">
    <location>
        <begin position="80"/>
        <end position="102"/>
    </location>
</feature>
<comment type="similarity">
    <text evidence="2">Belongs to the autoinducer-2 exporter (AI-2E) (TC 2.A.86) family.</text>
</comment>
<evidence type="ECO:0000256" key="2">
    <source>
        <dbReference type="ARBA" id="ARBA00009773"/>
    </source>
</evidence>
<feature type="transmembrane region" description="Helical" evidence="6">
    <location>
        <begin position="50"/>
        <end position="68"/>
    </location>
</feature>